<evidence type="ECO:0000313" key="1">
    <source>
        <dbReference type="EMBL" id="KAG5630462.1"/>
    </source>
</evidence>
<reference evidence="1 2" key="1">
    <citation type="submission" date="2020-09" db="EMBL/GenBank/DDBJ databases">
        <title>De no assembly of potato wild relative species, Solanum commersonii.</title>
        <authorList>
            <person name="Cho K."/>
        </authorList>
    </citation>
    <scope>NUCLEOTIDE SEQUENCE [LARGE SCALE GENOMIC DNA]</scope>
    <source>
        <strain evidence="1">LZ3.2</strain>
        <tissue evidence="1">Leaf</tissue>
    </source>
</reference>
<protein>
    <submittedName>
        <fullName evidence="1">Uncharacterized protein</fullName>
    </submittedName>
</protein>
<feature type="non-terminal residue" evidence="1">
    <location>
        <position position="169"/>
    </location>
</feature>
<evidence type="ECO:0000313" key="2">
    <source>
        <dbReference type="Proteomes" id="UP000824120"/>
    </source>
</evidence>
<comment type="caution">
    <text evidence="1">The sequence shown here is derived from an EMBL/GenBank/DDBJ whole genome shotgun (WGS) entry which is preliminary data.</text>
</comment>
<name>A0A9J6B156_SOLCO</name>
<organism evidence="1 2">
    <name type="scientific">Solanum commersonii</name>
    <name type="common">Commerson's wild potato</name>
    <name type="synonym">Commerson's nightshade</name>
    <dbReference type="NCBI Taxonomy" id="4109"/>
    <lineage>
        <taxon>Eukaryota</taxon>
        <taxon>Viridiplantae</taxon>
        <taxon>Streptophyta</taxon>
        <taxon>Embryophyta</taxon>
        <taxon>Tracheophyta</taxon>
        <taxon>Spermatophyta</taxon>
        <taxon>Magnoliopsida</taxon>
        <taxon>eudicotyledons</taxon>
        <taxon>Gunneridae</taxon>
        <taxon>Pentapetalae</taxon>
        <taxon>asterids</taxon>
        <taxon>lamiids</taxon>
        <taxon>Solanales</taxon>
        <taxon>Solanaceae</taxon>
        <taxon>Solanoideae</taxon>
        <taxon>Solaneae</taxon>
        <taxon>Solanum</taxon>
    </lineage>
</organism>
<keyword evidence="2" id="KW-1185">Reference proteome</keyword>
<sequence length="169" mass="19034">MRSVLNVYVVSISDENPYVSVGELPICLEIAFCSSVLNHEGKDQVGDEIEQSVCHQVVPQSNEIDHKADHRVYRQSRLTAPSDPPQHKYSNTINTFKTPILGLERVNPSPFPTYSSQESEWAKAEVAITSATQCSRVTELIKGKLLEREFTPTIGWPSHKCSTIYHQKH</sequence>
<gene>
    <name evidence="1" type="ORF">H5410_002179</name>
</gene>
<proteinExistence type="predicted"/>
<dbReference type="Proteomes" id="UP000824120">
    <property type="component" value="Chromosome 1"/>
</dbReference>
<dbReference type="EMBL" id="JACXVP010000001">
    <property type="protein sequence ID" value="KAG5630462.1"/>
    <property type="molecule type" value="Genomic_DNA"/>
</dbReference>
<dbReference type="AlphaFoldDB" id="A0A9J6B156"/>
<accession>A0A9J6B156</accession>